<name>A0A345NNT1_9MICO</name>
<feature type="transmembrane region" description="Helical" evidence="1">
    <location>
        <begin position="74"/>
        <end position="93"/>
    </location>
</feature>
<gene>
    <name evidence="2" type="ORF">DV701_11655</name>
</gene>
<evidence type="ECO:0000313" key="3">
    <source>
        <dbReference type="Proteomes" id="UP000253790"/>
    </source>
</evidence>
<evidence type="ECO:0000313" key="2">
    <source>
        <dbReference type="EMBL" id="AXH96689.1"/>
    </source>
</evidence>
<dbReference type="AlphaFoldDB" id="A0A345NNT1"/>
<feature type="transmembrane region" description="Helical" evidence="1">
    <location>
        <begin position="109"/>
        <end position="128"/>
    </location>
</feature>
<keyword evidence="3" id="KW-1185">Reference proteome</keyword>
<protein>
    <submittedName>
        <fullName evidence="2">Uncharacterized protein</fullName>
    </submittedName>
</protein>
<feature type="transmembrane region" description="Helical" evidence="1">
    <location>
        <begin position="50"/>
        <end position="67"/>
    </location>
</feature>
<dbReference type="RefSeq" id="WP_114928459.1">
    <property type="nucleotide sequence ID" value="NZ_CP031229.1"/>
</dbReference>
<feature type="transmembrane region" description="Helical" evidence="1">
    <location>
        <begin position="21"/>
        <end position="38"/>
    </location>
</feature>
<dbReference type="OrthoDB" id="3790202at2"/>
<keyword evidence="1" id="KW-1133">Transmembrane helix</keyword>
<proteinExistence type="predicted"/>
<sequence>MTTQTAPTRTRRRKMPGQMRLLAASAMIIVGAFLPWLYTQFGPINGMRGPGQWTATVGVLALAGALVPLRVPAALQALAAAAICVALPAWQFFHMASLVGMQGWTPGPGLVLTFAGGVLAGVSAWQLFSLRRAG</sequence>
<reference evidence="2 3" key="1">
    <citation type="submission" date="2018-07" db="EMBL/GenBank/DDBJ databases">
        <title>Complete genome sequencing of Ornithinimicrobium sp. AMA3305.</title>
        <authorList>
            <person name="Bae J.-W."/>
        </authorList>
    </citation>
    <scope>NUCLEOTIDE SEQUENCE [LARGE SCALE GENOMIC DNA]</scope>
    <source>
        <strain evidence="2 3">AMA3305</strain>
    </source>
</reference>
<dbReference type="KEGG" id="orn:DV701_11655"/>
<organism evidence="2 3">
    <name type="scientific">Ornithinimicrobium avium</name>
    <dbReference type="NCBI Taxonomy" id="2283195"/>
    <lineage>
        <taxon>Bacteria</taxon>
        <taxon>Bacillati</taxon>
        <taxon>Actinomycetota</taxon>
        <taxon>Actinomycetes</taxon>
        <taxon>Micrococcales</taxon>
        <taxon>Ornithinimicrobiaceae</taxon>
        <taxon>Ornithinimicrobium</taxon>
    </lineage>
</organism>
<keyword evidence="1" id="KW-0472">Membrane</keyword>
<evidence type="ECO:0000256" key="1">
    <source>
        <dbReference type="SAM" id="Phobius"/>
    </source>
</evidence>
<keyword evidence="1" id="KW-0812">Transmembrane</keyword>
<dbReference type="EMBL" id="CP031229">
    <property type="protein sequence ID" value="AXH96689.1"/>
    <property type="molecule type" value="Genomic_DNA"/>
</dbReference>
<dbReference type="Proteomes" id="UP000253790">
    <property type="component" value="Chromosome"/>
</dbReference>
<accession>A0A345NNT1</accession>